<dbReference type="NCBIfam" id="TIGR03865">
    <property type="entry name" value="PQQ_CXXCW"/>
    <property type="match status" value="1"/>
</dbReference>
<reference evidence="3 4" key="1">
    <citation type="journal article" date="2011" name="J. Bacteriol.">
        <title>Complete genome sequence of Polymorphum gilvum SL003B-26A1T, a crude oil-degrading bacterium from oil-polluted saline soil.</title>
        <authorList>
            <person name="Li S.G."/>
            <person name="Tang Y.Q."/>
            <person name="Nie Y."/>
            <person name="Cai M."/>
            <person name="Wu X.L."/>
        </authorList>
    </citation>
    <scope>NUCLEOTIDE SEQUENCE [LARGE SCALE GENOMIC DNA]</scope>
    <source>
        <strain evidence="4">LMG 25793 / CGMCC 1.9160 / SL003B-26A1</strain>
    </source>
</reference>
<dbReference type="PATRIC" id="fig|991905.3.peg.1036"/>
<dbReference type="HOGENOM" id="CLU_094703_0_0_5"/>
<keyword evidence="1" id="KW-0732">Signal</keyword>
<dbReference type="STRING" id="991905.SL003B_1019"/>
<dbReference type="AlphaFoldDB" id="F2IXW7"/>
<dbReference type="InterPro" id="IPR036873">
    <property type="entry name" value="Rhodanese-like_dom_sf"/>
</dbReference>
<dbReference type="SUPFAM" id="SSF52821">
    <property type="entry name" value="Rhodanese/Cell cycle control phosphatase"/>
    <property type="match status" value="1"/>
</dbReference>
<keyword evidence="4" id="KW-1185">Reference proteome</keyword>
<name>F2IXW7_POLGS</name>
<feature type="signal peptide" evidence="1">
    <location>
        <begin position="1"/>
        <end position="19"/>
    </location>
</feature>
<proteinExistence type="predicted"/>
<dbReference type="OrthoDB" id="176845at2"/>
<accession>F2IXW7</accession>
<evidence type="ECO:0000259" key="2">
    <source>
        <dbReference type="PROSITE" id="PS50206"/>
    </source>
</evidence>
<dbReference type="InterPro" id="IPR001763">
    <property type="entry name" value="Rhodanese-like_dom"/>
</dbReference>
<dbReference type="EMBL" id="CP002568">
    <property type="protein sequence ID" value="ADZ69448.1"/>
    <property type="molecule type" value="Genomic_DNA"/>
</dbReference>
<feature type="domain" description="Rhodanese" evidence="2">
    <location>
        <begin position="116"/>
        <end position="177"/>
    </location>
</feature>
<evidence type="ECO:0000313" key="3">
    <source>
        <dbReference type="EMBL" id="ADZ69448.1"/>
    </source>
</evidence>
<dbReference type="CDD" id="cd00158">
    <property type="entry name" value="RHOD"/>
    <property type="match status" value="1"/>
</dbReference>
<evidence type="ECO:0000256" key="1">
    <source>
        <dbReference type="SAM" id="SignalP"/>
    </source>
</evidence>
<dbReference type="Gene3D" id="3.40.250.10">
    <property type="entry name" value="Rhodanese-like domain"/>
    <property type="match status" value="1"/>
</dbReference>
<gene>
    <name evidence="3" type="ordered locus">SL003B_1019</name>
</gene>
<dbReference type="InterPro" id="IPR022376">
    <property type="entry name" value="PQQ_CXXCW"/>
</dbReference>
<evidence type="ECO:0000313" key="4">
    <source>
        <dbReference type="Proteomes" id="UP000008130"/>
    </source>
</evidence>
<feature type="chain" id="PRO_5003278569" evidence="1">
    <location>
        <begin position="20"/>
        <end position="185"/>
    </location>
</feature>
<sequence>MIRAAAFAVLVSVLCVAGAAGQAGGVAEPDGFRGEPYRAPVPETLEGAQVLDDAGAHALWLGGQAVFVDVLPKTERPANLPAGTLWRDKPHVSIKDAVWLPGTGYEALHPDVEMYLKQGLEAITGGDRDKPLVIFCLADCWMSWNAAKRAVSYGYRQVYWYPDGVDGWDFSGHPLETITKFEVDN</sequence>
<dbReference type="KEGG" id="pgv:SL003B_1019"/>
<protein>
    <submittedName>
        <fullName evidence="3">Rhodanese</fullName>
    </submittedName>
</protein>
<dbReference type="RefSeq" id="WP_013651766.1">
    <property type="nucleotide sequence ID" value="NC_015259.1"/>
</dbReference>
<dbReference type="PROSITE" id="PS50206">
    <property type="entry name" value="RHODANESE_3"/>
    <property type="match status" value="1"/>
</dbReference>
<dbReference type="Proteomes" id="UP000008130">
    <property type="component" value="Chromosome"/>
</dbReference>
<organism evidence="3 4">
    <name type="scientific">Polymorphum gilvum (strain LMG 25793 / CGMCC 1.9160 / SL003B-26A1)</name>
    <dbReference type="NCBI Taxonomy" id="991905"/>
    <lineage>
        <taxon>Bacteria</taxon>
        <taxon>Pseudomonadati</taxon>
        <taxon>Pseudomonadota</taxon>
        <taxon>Alphaproteobacteria</taxon>
        <taxon>Rhodobacterales</taxon>
        <taxon>Paracoccaceae</taxon>
        <taxon>Polymorphum</taxon>
    </lineage>
</organism>
<dbReference type="eggNOG" id="COG0607">
    <property type="taxonomic scope" value="Bacteria"/>
</dbReference>